<evidence type="ECO:0000313" key="2">
    <source>
        <dbReference type="EMBL" id="RFU85927.1"/>
    </source>
</evidence>
<feature type="compositionally biased region" description="Low complexity" evidence="1">
    <location>
        <begin position="43"/>
        <end position="61"/>
    </location>
</feature>
<gene>
    <name evidence="2" type="ORF">DY218_14605</name>
</gene>
<feature type="region of interest" description="Disordered" evidence="1">
    <location>
        <begin position="22"/>
        <end position="61"/>
    </location>
</feature>
<organism evidence="2 3">
    <name type="scientific">Streptomyces triticagri</name>
    <dbReference type="NCBI Taxonomy" id="2293568"/>
    <lineage>
        <taxon>Bacteria</taxon>
        <taxon>Bacillati</taxon>
        <taxon>Actinomycetota</taxon>
        <taxon>Actinomycetes</taxon>
        <taxon>Kitasatosporales</taxon>
        <taxon>Streptomycetaceae</taxon>
        <taxon>Streptomyces</taxon>
    </lineage>
</organism>
<reference evidence="2 3" key="1">
    <citation type="submission" date="2018-08" db="EMBL/GenBank/DDBJ databases">
        <title>Isolation, diversity and antifungal activity of Actinobacteria from wheat.</title>
        <authorList>
            <person name="Han C."/>
        </authorList>
    </citation>
    <scope>NUCLEOTIDE SEQUENCE [LARGE SCALE GENOMIC DNA]</scope>
    <source>
        <strain evidence="2 3">NEAU-YY421</strain>
    </source>
</reference>
<keyword evidence="3" id="KW-1185">Reference proteome</keyword>
<dbReference type="AlphaFoldDB" id="A0A372M6K2"/>
<proteinExistence type="predicted"/>
<protein>
    <submittedName>
        <fullName evidence="2">Uncharacterized protein</fullName>
    </submittedName>
</protein>
<feature type="compositionally biased region" description="Acidic residues" evidence="1">
    <location>
        <begin position="24"/>
        <end position="42"/>
    </location>
</feature>
<name>A0A372M6K2_9ACTN</name>
<comment type="caution">
    <text evidence="2">The sequence shown here is derived from an EMBL/GenBank/DDBJ whole genome shotgun (WGS) entry which is preliminary data.</text>
</comment>
<sequence>MSGRLHTSWSDGSSVQVAAVVDAAIDDEADEEDEGDDGDDEAGGAAEADVTPVSASAPAAVSVRRVPARRWELVM</sequence>
<dbReference type="EMBL" id="QUAK01000079">
    <property type="protein sequence ID" value="RFU85927.1"/>
    <property type="molecule type" value="Genomic_DNA"/>
</dbReference>
<dbReference type="Proteomes" id="UP000263094">
    <property type="component" value="Unassembled WGS sequence"/>
</dbReference>
<evidence type="ECO:0000313" key="3">
    <source>
        <dbReference type="Proteomes" id="UP000263094"/>
    </source>
</evidence>
<evidence type="ECO:0000256" key="1">
    <source>
        <dbReference type="SAM" id="MobiDB-lite"/>
    </source>
</evidence>
<accession>A0A372M6K2</accession>